<evidence type="ECO:0000313" key="1">
    <source>
        <dbReference type="EMBL" id="KAK9532782.1"/>
    </source>
</evidence>
<organism evidence="1 2">
    <name type="scientific">Zoarces viviparus</name>
    <name type="common">Viviparous eelpout</name>
    <name type="synonym">Blennius viviparus</name>
    <dbReference type="NCBI Taxonomy" id="48416"/>
    <lineage>
        <taxon>Eukaryota</taxon>
        <taxon>Metazoa</taxon>
        <taxon>Chordata</taxon>
        <taxon>Craniata</taxon>
        <taxon>Vertebrata</taxon>
        <taxon>Euteleostomi</taxon>
        <taxon>Actinopterygii</taxon>
        <taxon>Neopterygii</taxon>
        <taxon>Teleostei</taxon>
        <taxon>Neoteleostei</taxon>
        <taxon>Acanthomorphata</taxon>
        <taxon>Eupercaria</taxon>
        <taxon>Perciformes</taxon>
        <taxon>Cottioidei</taxon>
        <taxon>Zoarcales</taxon>
        <taxon>Zoarcidae</taxon>
        <taxon>Zoarcinae</taxon>
        <taxon>Zoarces</taxon>
    </lineage>
</organism>
<name>A0AAW1FEE8_ZOAVI</name>
<keyword evidence="2" id="KW-1185">Reference proteome</keyword>
<sequence length="67" mass="7300">MVVSAKQFVDLHANADQCESVREKDERKAVIATDRQYATSRAEASSNAPLIGVKIRDCGLVISVQLP</sequence>
<reference evidence="1 2" key="1">
    <citation type="journal article" date="2024" name="Genome Biol. Evol.">
        <title>Chromosome-level genome assembly of the viviparous eelpout Zoarces viviparus.</title>
        <authorList>
            <person name="Fuhrmann N."/>
            <person name="Brasseur M.V."/>
            <person name="Bakowski C.E."/>
            <person name="Podsiadlowski L."/>
            <person name="Prost S."/>
            <person name="Krehenwinkel H."/>
            <person name="Mayer C."/>
        </authorList>
    </citation>
    <scope>NUCLEOTIDE SEQUENCE [LARGE SCALE GENOMIC DNA]</scope>
    <source>
        <strain evidence="1">NO-MEL_2022_Ind0_liver</strain>
    </source>
</reference>
<accession>A0AAW1FEE8</accession>
<proteinExistence type="predicted"/>
<comment type="caution">
    <text evidence="1">The sequence shown here is derived from an EMBL/GenBank/DDBJ whole genome shotgun (WGS) entry which is preliminary data.</text>
</comment>
<evidence type="ECO:0000313" key="2">
    <source>
        <dbReference type="Proteomes" id="UP001488805"/>
    </source>
</evidence>
<protein>
    <submittedName>
        <fullName evidence="1">Uncharacterized protein</fullName>
    </submittedName>
</protein>
<dbReference type="EMBL" id="JBCEZU010000078">
    <property type="protein sequence ID" value="KAK9532782.1"/>
    <property type="molecule type" value="Genomic_DNA"/>
</dbReference>
<dbReference type="Proteomes" id="UP001488805">
    <property type="component" value="Unassembled WGS sequence"/>
</dbReference>
<dbReference type="AlphaFoldDB" id="A0AAW1FEE8"/>
<gene>
    <name evidence="1" type="ORF">VZT92_010150</name>
</gene>